<name>A0A517W2Q3_9PLAN</name>
<feature type="transmembrane region" description="Helical" evidence="1">
    <location>
        <begin position="9"/>
        <end position="29"/>
    </location>
</feature>
<keyword evidence="1" id="KW-1133">Transmembrane helix</keyword>
<dbReference type="Proteomes" id="UP000318704">
    <property type="component" value="Chromosome"/>
</dbReference>
<protein>
    <submittedName>
        <fullName evidence="2">Uncharacterized protein</fullName>
    </submittedName>
</protein>
<gene>
    <name evidence="2" type="ORF">V144x_50440</name>
</gene>
<proteinExistence type="predicted"/>
<keyword evidence="1" id="KW-0812">Transmembrane</keyword>
<dbReference type="EMBL" id="CP037920">
    <property type="protein sequence ID" value="QDT99533.1"/>
    <property type="molecule type" value="Genomic_DNA"/>
</dbReference>
<evidence type="ECO:0000313" key="2">
    <source>
        <dbReference type="EMBL" id="QDT99533.1"/>
    </source>
</evidence>
<accession>A0A517W2Q3</accession>
<reference evidence="2 3" key="1">
    <citation type="submission" date="2019-03" db="EMBL/GenBank/DDBJ databases">
        <title>Deep-cultivation of Planctomycetes and their phenomic and genomic characterization uncovers novel biology.</title>
        <authorList>
            <person name="Wiegand S."/>
            <person name="Jogler M."/>
            <person name="Boedeker C."/>
            <person name="Pinto D."/>
            <person name="Vollmers J."/>
            <person name="Rivas-Marin E."/>
            <person name="Kohn T."/>
            <person name="Peeters S.H."/>
            <person name="Heuer A."/>
            <person name="Rast P."/>
            <person name="Oberbeckmann S."/>
            <person name="Bunk B."/>
            <person name="Jeske O."/>
            <person name="Meyerdierks A."/>
            <person name="Storesund J.E."/>
            <person name="Kallscheuer N."/>
            <person name="Luecker S."/>
            <person name="Lage O.M."/>
            <person name="Pohl T."/>
            <person name="Merkel B.J."/>
            <person name="Hornburger P."/>
            <person name="Mueller R.-W."/>
            <person name="Bruemmer F."/>
            <person name="Labrenz M."/>
            <person name="Spormann A.M."/>
            <person name="Op den Camp H."/>
            <person name="Overmann J."/>
            <person name="Amann R."/>
            <person name="Jetten M.S.M."/>
            <person name="Mascher T."/>
            <person name="Medema M.H."/>
            <person name="Devos D.P."/>
            <person name="Kaster A.-K."/>
            <person name="Ovreas L."/>
            <person name="Rohde M."/>
            <person name="Galperin M.Y."/>
            <person name="Jogler C."/>
        </authorList>
    </citation>
    <scope>NUCLEOTIDE SEQUENCE [LARGE SCALE GENOMIC DNA]</scope>
    <source>
        <strain evidence="2 3">V144</strain>
    </source>
</reference>
<sequence length="145" mass="15864">MNKKLQCPLIFRLTAFYIVGFIVCTYSFGDYEFPGATCNVRGDHCEECIVGLYQSDCVAMGNGGGDLNFKACVPTVSASNTCTPDFGGPEIYCEEMEIFFCENRVPKIVGTDLICNLVGEDGKICTCGDVRDDFYNPIPGHDGCF</sequence>
<keyword evidence="1" id="KW-0472">Membrane</keyword>
<dbReference type="AlphaFoldDB" id="A0A517W2Q3"/>
<dbReference type="KEGG" id="gaw:V144x_50440"/>
<evidence type="ECO:0000256" key="1">
    <source>
        <dbReference type="SAM" id="Phobius"/>
    </source>
</evidence>
<organism evidence="2 3">
    <name type="scientific">Gimesia aquarii</name>
    <dbReference type="NCBI Taxonomy" id="2527964"/>
    <lineage>
        <taxon>Bacteria</taxon>
        <taxon>Pseudomonadati</taxon>
        <taxon>Planctomycetota</taxon>
        <taxon>Planctomycetia</taxon>
        <taxon>Planctomycetales</taxon>
        <taxon>Planctomycetaceae</taxon>
        <taxon>Gimesia</taxon>
    </lineage>
</organism>
<evidence type="ECO:0000313" key="3">
    <source>
        <dbReference type="Proteomes" id="UP000318704"/>
    </source>
</evidence>